<feature type="binding site" evidence="9 10">
    <location>
        <position position="336"/>
    </location>
    <ligand>
        <name>S-adenosyl-L-methionine</name>
        <dbReference type="ChEBI" id="CHEBI:59789"/>
    </ligand>
</feature>
<dbReference type="PANTHER" id="PTHR11061">
    <property type="entry name" value="RNA M5U METHYLTRANSFERASE"/>
    <property type="match status" value="1"/>
</dbReference>
<keyword evidence="8 9" id="KW-0411">Iron-sulfur</keyword>
<dbReference type="EC" id="2.1.1.190" evidence="9"/>
<reference evidence="11 12" key="1">
    <citation type="submission" date="2019-01" db="EMBL/GenBank/DDBJ databases">
        <title>Genomic insights into a novel species Rhodoferax sp.</title>
        <authorList>
            <person name="Jin L."/>
        </authorList>
    </citation>
    <scope>NUCLEOTIDE SEQUENCE [LARGE SCALE GENOMIC DNA]</scope>
    <source>
        <strain evidence="11 12">CHu59-6-5</strain>
    </source>
</reference>
<protein>
    <recommendedName>
        <fullName evidence="9">23S rRNA (uracil(1939)-C(5))-methyltransferase RlmD</fullName>
        <ecNumber evidence="9">2.1.1.190</ecNumber>
    </recommendedName>
    <alternativeName>
        <fullName evidence="9">23S rRNA(m5U1939)-methyltransferase</fullName>
    </alternativeName>
</protein>
<keyword evidence="12" id="KW-1185">Reference proteome</keyword>
<dbReference type="RefSeq" id="WP_142819429.1">
    <property type="nucleotide sequence ID" value="NZ_CP035503.1"/>
</dbReference>
<dbReference type="PROSITE" id="PS51687">
    <property type="entry name" value="SAM_MT_RNA_M5U"/>
    <property type="match status" value="1"/>
</dbReference>
<feature type="binding site" evidence="9">
    <location>
        <position position="92"/>
    </location>
    <ligand>
        <name>[4Fe-4S] cluster</name>
        <dbReference type="ChEBI" id="CHEBI:49883"/>
    </ligand>
</feature>
<dbReference type="HAMAP" id="MF_01010">
    <property type="entry name" value="23SrRNA_methyltr_RlmD"/>
    <property type="match status" value="1"/>
</dbReference>
<evidence type="ECO:0000256" key="5">
    <source>
        <dbReference type="ARBA" id="ARBA00022691"/>
    </source>
</evidence>
<evidence type="ECO:0000256" key="8">
    <source>
        <dbReference type="ARBA" id="ARBA00023014"/>
    </source>
</evidence>
<dbReference type="GO" id="GO:0070041">
    <property type="term" value="F:rRNA (uridine-C5-)-methyltransferase activity"/>
    <property type="evidence" value="ECO:0007669"/>
    <property type="project" value="UniProtKB-UniRule"/>
</dbReference>
<evidence type="ECO:0000256" key="7">
    <source>
        <dbReference type="ARBA" id="ARBA00023004"/>
    </source>
</evidence>
<dbReference type="KEGG" id="rhf:EUB48_12485"/>
<feature type="active site" description="Nucleophile" evidence="9 10">
    <location>
        <position position="429"/>
    </location>
</feature>
<evidence type="ECO:0000256" key="1">
    <source>
        <dbReference type="ARBA" id="ARBA00022485"/>
    </source>
</evidence>
<evidence type="ECO:0000256" key="3">
    <source>
        <dbReference type="ARBA" id="ARBA00022603"/>
    </source>
</evidence>
<feature type="binding site" evidence="9 10">
    <location>
        <position position="315"/>
    </location>
    <ligand>
        <name>S-adenosyl-L-methionine</name>
        <dbReference type="ChEBI" id="CHEBI:59789"/>
    </ligand>
</feature>
<proteinExistence type="inferred from homology"/>
<dbReference type="GO" id="GO:0070475">
    <property type="term" value="P:rRNA base methylation"/>
    <property type="evidence" value="ECO:0007669"/>
    <property type="project" value="TreeGrafter"/>
</dbReference>
<dbReference type="PANTHER" id="PTHR11061:SF49">
    <property type="entry name" value="23S RRNA (URACIL(1939)-C(5))-METHYLTRANSFERASE RLMD"/>
    <property type="match status" value="1"/>
</dbReference>
<feature type="binding site" evidence="9">
    <location>
        <position position="89"/>
    </location>
    <ligand>
        <name>[4Fe-4S] cluster</name>
        <dbReference type="ChEBI" id="CHEBI:49883"/>
    </ligand>
</feature>
<dbReference type="EMBL" id="CP035503">
    <property type="protein sequence ID" value="QDL38006.1"/>
    <property type="molecule type" value="Genomic_DNA"/>
</dbReference>
<evidence type="ECO:0000256" key="4">
    <source>
        <dbReference type="ARBA" id="ARBA00022679"/>
    </source>
</evidence>
<dbReference type="OrthoDB" id="9804590at2"/>
<dbReference type="NCBIfam" id="NF009639">
    <property type="entry name" value="PRK13168.1"/>
    <property type="match status" value="1"/>
</dbReference>
<dbReference type="InterPro" id="IPR010280">
    <property type="entry name" value="U5_MeTrfase_fam"/>
</dbReference>
<dbReference type="PROSITE" id="PS01231">
    <property type="entry name" value="TRMA_2"/>
    <property type="match status" value="1"/>
</dbReference>
<dbReference type="InterPro" id="IPR030391">
    <property type="entry name" value="MeTrfase_TrmA_CS"/>
</dbReference>
<feature type="binding site" evidence="9">
    <location>
        <position position="79"/>
    </location>
    <ligand>
        <name>[4Fe-4S] cluster</name>
        <dbReference type="ChEBI" id="CHEBI:49883"/>
    </ligand>
</feature>
<dbReference type="GO" id="GO:0005506">
    <property type="term" value="F:iron ion binding"/>
    <property type="evidence" value="ECO:0007669"/>
    <property type="project" value="UniProtKB-UniRule"/>
</dbReference>
<evidence type="ECO:0000313" key="12">
    <source>
        <dbReference type="Proteomes" id="UP000316798"/>
    </source>
</evidence>
<dbReference type="InterPro" id="IPR001566">
    <property type="entry name" value="23S_rRNA_MeTrfase_RlmD"/>
</dbReference>
<keyword evidence="2 9" id="KW-0698">rRNA processing</keyword>
<feature type="binding site" evidence="9">
    <location>
        <position position="371"/>
    </location>
    <ligand>
        <name>S-adenosyl-L-methionine</name>
        <dbReference type="ChEBI" id="CHEBI:59789"/>
    </ligand>
</feature>
<evidence type="ECO:0000256" key="10">
    <source>
        <dbReference type="PROSITE-ProRule" id="PRU01024"/>
    </source>
</evidence>
<dbReference type="SUPFAM" id="SSF53335">
    <property type="entry name" value="S-adenosyl-L-methionine-dependent methyltransferases"/>
    <property type="match status" value="1"/>
</dbReference>
<accession>A0A515DC78</accession>
<gene>
    <name evidence="9 11" type="primary">rlmD</name>
    <name evidence="11" type="ORF">EUB48_12485</name>
</gene>
<feature type="binding site" evidence="9">
    <location>
        <position position="171"/>
    </location>
    <ligand>
        <name>[4Fe-4S] cluster</name>
        <dbReference type="ChEBI" id="CHEBI:49883"/>
    </ligand>
</feature>
<evidence type="ECO:0000313" key="11">
    <source>
        <dbReference type="EMBL" id="QDL38006.1"/>
    </source>
</evidence>
<keyword evidence="5 9" id="KW-0949">S-adenosyl-L-methionine</keyword>
<sequence>MTDFTDKKSNHPADWLLVESLDMEAQGVAHKPDGKVVFIEGALPFELVTANVNRKKSSFEQATVAATHRESSQRVKPVCPHFGLHEGACGGCKMQHLHIGAQVAVKQRVLEDNLWHLGKVKPDNILRPIEGPAWGYRYRARLSVRHVRKKDAVLVGFHERKSRYVADMLECHVLPPKVSALLLPLRGLIGAMQAREACPQIELAMGDRGGDDDDVIALVLRHLEPLGTADIDLLQAFASAHRGVQWWLQPGGPQTAHLLQEGGAQLAYTLPEFGITMPFKPTDFTQVNPAINRVLVSRALRLLDAQRHERVIDWFCGLGNFSLPLATQAGAVLGVEGSETLVARACQNFELNRAAALEGSSLSATEFVARNLFGMTPALLMADGAADKWLVDPPREGAFALFKALADLQQQPELRGRWTPPTRIVYVSCNPATLARDANVLVHLAGYRCAAAGVVNMFPHTAHVESMAVFELA</sequence>
<comment type="function">
    <text evidence="9">Catalyzes the formation of 5-methyl-uridine at position 1939 (m5U1939) in 23S rRNA.</text>
</comment>
<keyword evidence="3 9" id="KW-0489">Methyltransferase</keyword>
<evidence type="ECO:0000256" key="6">
    <source>
        <dbReference type="ARBA" id="ARBA00022723"/>
    </source>
</evidence>
<dbReference type="AlphaFoldDB" id="A0A515DC78"/>
<dbReference type="Gene3D" id="2.40.50.140">
    <property type="entry name" value="Nucleic acid-binding proteins"/>
    <property type="match status" value="1"/>
</dbReference>
<dbReference type="InterPro" id="IPR012340">
    <property type="entry name" value="NA-bd_OB-fold"/>
</dbReference>
<feature type="binding site" evidence="9">
    <location>
        <position position="320"/>
    </location>
    <ligand>
        <name>S-adenosyl-L-methionine</name>
        <dbReference type="ChEBI" id="CHEBI:59789"/>
    </ligand>
</feature>
<keyword evidence="6 9" id="KW-0479">Metal-binding</keyword>
<keyword evidence="4 9" id="KW-0808">Transferase</keyword>
<name>A0A515DC78_9BURK</name>
<dbReference type="NCBIfam" id="TIGR00479">
    <property type="entry name" value="rumA"/>
    <property type="match status" value="1"/>
</dbReference>
<dbReference type="InterPro" id="IPR029063">
    <property type="entry name" value="SAM-dependent_MTases_sf"/>
</dbReference>
<organism evidence="11 12">
    <name type="scientific">Rhodoferax sediminis</name>
    <dbReference type="NCBI Taxonomy" id="2509614"/>
    <lineage>
        <taxon>Bacteria</taxon>
        <taxon>Pseudomonadati</taxon>
        <taxon>Pseudomonadota</taxon>
        <taxon>Betaproteobacteria</taxon>
        <taxon>Burkholderiales</taxon>
        <taxon>Comamonadaceae</taxon>
        <taxon>Rhodoferax</taxon>
    </lineage>
</organism>
<dbReference type="SUPFAM" id="SSF50249">
    <property type="entry name" value="Nucleic acid-binding proteins"/>
    <property type="match status" value="1"/>
</dbReference>
<dbReference type="GO" id="GO:0051539">
    <property type="term" value="F:4 iron, 4 sulfur cluster binding"/>
    <property type="evidence" value="ECO:0007669"/>
    <property type="project" value="UniProtKB-KW"/>
</dbReference>
<dbReference type="Gene3D" id="2.40.50.1070">
    <property type="match status" value="1"/>
</dbReference>
<dbReference type="Pfam" id="PF05958">
    <property type="entry name" value="tRNA_U5-meth_tr"/>
    <property type="match status" value="1"/>
</dbReference>
<dbReference type="Proteomes" id="UP000316798">
    <property type="component" value="Chromosome"/>
</dbReference>
<feature type="binding site" evidence="9 10">
    <location>
        <position position="286"/>
    </location>
    <ligand>
        <name>S-adenosyl-L-methionine</name>
        <dbReference type="ChEBI" id="CHEBI:59789"/>
    </ligand>
</feature>
<dbReference type="Gene3D" id="3.40.50.150">
    <property type="entry name" value="Vaccinia Virus protein VP39"/>
    <property type="match status" value="1"/>
</dbReference>
<dbReference type="GO" id="GO:0003723">
    <property type="term" value="F:RNA binding"/>
    <property type="evidence" value="ECO:0007669"/>
    <property type="project" value="InterPro"/>
</dbReference>
<evidence type="ECO:0000256" key="9">
    <source>
        <dbReference type="HAMAP-Rule" id="MF_01010"/>
    </source>
</evidence>
<keyword evidence="1 9" id="KW-0004">4Fe-4S</keyword>
<feature type="binding site" evidence="9 10">
    <location>
        <position position="392"/>
    </location>
    <ligand>
        <name>S-adenosyl-L-methionine</name>
        <dbReference type="ChEBI" id="CHEBI:59789"/>
    </ligand>
</feature>
<keyword evidence="7 9" id="KW-0408">Iron</keyword>
<evidence type="ECO:0000256" key="2">
    <source>
        <dbReference type="ARBA" id="ARBA00022552"/>
    </source>
</evidence>
<comment type="catalytic activity">
    <reaction evidence="9">
        <text>uridine(1939) in 23S rRNA + S-adenosyl-L-methionine = 5-methyluridine(1939) in 23S rRNA + S-adenosyl-L-homocysteine + H(+)</text>
        <dbReference type="Rhea" id="RHEA:42908"/>
        <dbReference type="Rhea" id="RHEA-COMP:10278"/>
        <dbReference type="Rhea" id="RHEA-COMP:10279"/>
        <dbReference type="ChEBI" id="CHEBI:15378"/>
        <dbReference type="ChEBI" id="CHEBI:57856"/>
        <dbReference type="ChEBI" id="CHEBI:59789"/>
        <dbReference type="ChEBI" id="CHEBI:65315"/>
        <dbReference type="ChEBI" id="CHEBI:74447"/>
        <dbReference type="EC" id="2.1.1.190"/>
    </reaction>
</comment>
<comment type="similarity">
    <text evidence="9">Belongs to the class I-like SAM-binding methyltransferase superfamily. RNA M5U methyltransferase family. RlmD subfamily.</text>
</comment>